<protein>
    <submittedName>
        <fullName evidence="1">Uncharacterized protein</fullName>
    </submittedName>
</protein>
<accession>A0A7S1TLD6</accession>
<sequence length="147" mass="15799">MVICSDVVCANKEAERSELQKDDGLHGANQTHTPRNRCTRCGGDAGCVGYNVHMRAAEAYCAEMRNGAGAGFKAAMSDEDYAENHNGARGQSGREIAGANVRAEWQTADVTRDAEAAAAAVDDANSKRAAMVAGQRRYLLRHGEWVR</sequence>
<reference evidence="1" key="1">
    <citation type="submission" date="2021-01" db="EMBL/GenBank/DDBJ databases">
        <authorList>
            <person name="Corre E."/>
            <person name="Pelletier E."/>
            <person name="Niang G."/>
            <person name="Scheremetjew M."/>
            <person name="Finn R."/>
            <person name="Kale V."/>
            <person name="Holt S."/>
            <person name="Cochrane G."/>
            <person name="Meng A."/>
            <person name="Brown T."/>
            <person name="Cohen L."/>
        </authorList>
    </citation>
    <scope>NUCLEOTIDE SEQUENCE</scope>
    <source>
        <strain evidence="1">CCMP3124</strain>
    </source>
</reference>
<gene>
    <name evidence="1" type="ORF">EAUS1353_LOCUS1288</name>
</gene>
<organism evidence="1">
    <name type="scientific">Erythrolobus australicus</name>
    <dbReference type="NCBI Taxonomy" id="1077150"/>
    <lineage>
        <taxon>Eukaryota</taxon>
        <taxon>Rhodophyta</taxon>
        <taxon>Bangiophyceae</taxon>
        <taxon>Porphyridiales</taxon>
        <taxon>Porphyridiaceae</taxon>
        <taxon>Erythrolobus</taxon>
    </lineage>
</organism>
<dbReference type="AlphaFoldDB" id="A0A7S1TLD6"/>
<evidence type="ECO:0000313" key="1">
    <source>
        <dbReference type="EMBL" id="CAD9239550.1"/>
    </source>
</evidence>
<proteinExistence type="predicted"/>
<name>A0A7S1TLD6_9RHOD</name>
<dbReference type="EMBL" id="HBGI01001970">
    <property type="protein sequence ID" value="CAD9239550.1"/>
    <property type="molecule type" value="Transcribed_RNA"/>
</dbReference>